<evidence type="ECO:0008006" key="3">
    <source>
        <dbReference type="Google" id="ProtNLM"/>
    </source>
</evidence>
<gene>
    <name evidence="1" type="ORF">ABMA27_008957</name>
</gene>
<evidence type="ECO:0000313" key="1">
    <source>
        <dbReference type="EMBL" id="KAL0861413.1"/>
    </source>
</evidence>
<organism evidence="1 2">
    <name type="scientific">Loxostege sticticalis</name>
    <name type="common">Beet webworm moth</name>
    <dbReference type="NCBI Taxonomy" id="481309"/>
    <lineage>
        <taxon>Eukaryota</taxon>
        <taxon>Metazoa</taxon>
        <taxon>Ecdysozoa</taxon>
        <taxon>Arthropoda</taxon>
        <taxon>Hexapoda</taxon>
        <taxon>Insecta</taxon>
        <taxon>Pterygota</taxon>
        <taxon>Neoptera</taxon>
        <taxon>Endopterygota</taxon>
        <taxon>Lepidoptera</taxon>
        <taxon>Glossata</taxon>
        <taxon>Ditrysia</taxon>
        <taxon>Pyraloidea</taxon>
        <taxon>Crambidae</taxon>
        <taxon>Pyraustinae</taxon>
        <taxon>Loxostege</taxon>
    </lineage>
</organism>
<name>A0ABR3H9E3_LOXSC</name>
<dbReference type="Proteomes" id="UP001549920">
    <property type="component" value="Unassembled WGS sequence"/>
</dbReference>
<accession>A0ABR3H9E3</accession>
<reference evidence="1 2" key="1">
    <citation type="submission" date="2024-06" db="EMBL/GenBank/DDBJ databases">
        <title>A chromosome-level genome assembly of beet webworm, Loxostege sticticalis.</title>
        <authorList>
            <person name="Zhang Y."/>
        </authorList>
    </citation>
    <scope>NUCLEOTIDE SEQUENCE [LARGE SCALE GENOMIC DNA]</scope>
    <source>
        <strain evidence="1">AQ026</strain>
        <tissue evidence="1">Whole body</tissue>
    </source>
</reference>
<keyword evidence="2" id="KW-1185">Reference proteome</keyword>
<dbReference type="EMBL" id="JBEUOH010000023">
    <property type="protein sequence ID" value="KAL0861413.1"/>
    <property type="molecule type" value="Genomic_DNA"/>
</dbReference>
<protein>
    <recommendedName>
        <fullName evidence="3">HAT C-terminal dimerisation domain-containing protein</fullName>
    </recommendedName>
</protein>
<sequence length="304" mass="35358">MQTFFQTEIHKILTPATTRWLSLKACVDRVLEQYPALKSYFRLECFDDPSKTTDTINASLNNSFTKVYLEFMSYVLELLNDFNIMFQSETALLHKLKPETEKLIKTLAANYMELSHYNNPRLYVPINKVYIGISAQETIHELQRQPNPPQQSDIDRARLDCMQFYIEAIKQIITRFDFPDSYLFNILPIVEPATSTDYKTLVKEWREYCLMETDAQISNDLPDISGNIKYPNIRKFIGMLLVLPFANASVERTAKNSKLKRIKTESRTRLNTNTIVSLMATSSGIKDVVKFEPTKDMLEKKLKY</sequence>
<comment type="caution">
    <text evidence="1">The sequence shown here is derived from an EMBL/GenBank/DDBJ whole genome shotgun (WGS) entry which is preliminary data.</text>
</comment>
<dbReference type="PANTHER" id="PTHR37162:SF1">
    <property type="entry name" value="BED-TYPE DOMAIN-CONTAINING PROTEIN"/>
    <property type="match status" value="1"/>
</dbReference>
<evidence type="ECO:0000313" key="2">
    <source>
        <dbReference type="Proteomes" id="UP001549920"/>
    </source>
</evidence>
<dbReference type="PANTHER" id="PTHR37162">
    <property type="entry name" value="HAT FAMILY DIMERISATION DOMAINCONTAINING PROTEIN-RELATED"/>
    <property type="match status" value="1"/>
</dbReference>
<proteinExistence type="predicted"/>